<evidence type="ECO:0008006" key="4">
    <source>
        <dbReference type="Google" id="ProtNLM"/>
    </source>
</evidence>
<proteinExistence type="predicted"/>
<name>A0ABW9D7S5_9BURK</name>
<reference evidence="2 3" key="1">
    <citation type="journal article" date="2024" name="Chem. Sci.">
        <title>Discovery of megapolipeptins by genome mining of a Burkholderiales bacteria collection.</title>
        <authorList>
            <person name="Paulo B.S."/>
            <person name="Recchia M.J.J."/>
            <person name="Lee S."/>
            <person name="Fergusson C.H."/>
            <person name="Romanowski S.B."/>
            <person name="Hernandez A."/>
            <person name="Krull N."/>
            <person name="Liu D.Y."/>
            <person name="Cavanagh H."/>
            <person name="Bos A."/>
            <person name="Gray C.A."/>
            <person name="Murphy B.T."/>
            <person name="Linington R.G."/>
            <person name="Eustaquio A.S."/>
        </authorList>
    </citation>
    <scope>NUCLEOTIDE SEQUENCE [LARGE SCALE GENOMIC DNA]</scope>
    <source>
        <strain evidence="2 3">RL17-335-BIF-A</strain>
    </source>
</reference>
<dbReference type="Proteomes" id="UP001629367">
    <property type="component" value="Unassembled WGS sequence"/>
</dbReference>
<evidence type="ECO:0000313" key="2">
    <source>
        <dbReference type="EMBL" id="MFM0593862.1"/>
    </source>
</evidence>
<keyword evidence="3" id="KW-1185">Reference proteome</keyword>
<dbReference type="RefSeq" id="WP_408212252.1">
    <property type="nucleotide sequence ID" value="NZ_JAQQBZ010000007.1"/>
</dbReference>
<protein>
    <recommendedName>
        <fullName evidence="4">Secreted protein</fullName>
    </recommendedName>
</protein>
<feature type="signal peptide" evidence="1">
    <location>
        <begin position="1"/>
        <end position="24"/>
    </location>
</feature>
<keyword evidence="1" id="KW-0732">Signal</keyword>
<comment type="caution">
    <text evidence="2">The sequence shown here is derived from an EMBL/GenBank/DDBJ whole genome shotgun (WGS) entry which is preliminary data.</text>
</comment>
<evidence type="ECO:0000313" key="3">
    <source>
        <dbReference type="Proteomes" id="UP001629367"/>
    </source>
</evidence>
<feature type="chain" id="PRO_5046206340" description="Secreted protein" evidence="1">
    <location>
        <begin position="25"/>
        <end position="78"/>
    </location>
</feature>
<sequence length="78" mass="7410">MTLSQPCCWKIAAASSAAVVSPGAAPVADSPAAMPVDDSPAVAPSACASERVVPCVPLAGSGASASTIHFGITSVDAG</sequence>
<organism evidence="2 3">
    <name type="scientific">Paraburkholderia dilworthii</name>
    <dbReference type="NCBI Taxonomy" id="948106"/>
    <lineage>
        <taxon>Bacteria</taxon>
        <taxon>Pseudomonadati</taxon>
        <taxon>Pseudomonadota</taxon>
        <taxon>Betaproteobacteria</taxon>
        <taxon>Burkholderiales</taxon>
        <taxon>Burkholderiaceae</taxon>
        <taxon>Paraburkholderia</taxon>
    </lineage>
</organism>
<gene>
    <name evidence="2" type="ORF">PQQ68_12600</name>
</gene>
<dbReference type="EMBL" id="JAQQBZ010000007">
    <property type="protein sequence ID" value="MFM0593862.1"/>
    <property type="molecule type" value="Genomic_DNA"/>
</dbReference>
<accession>A0ABW9D7S5</accession>
<evidence type="ECO:0000256" key="1">
    <source>
        <dbReference type="SAM" id="SignalP"/>
    </source>
</evidence>